<dbReference type="OrthoDB" id="9773478at2"/>
<sequence>MATNSTHTETPTVGLNADLGESFGAWKMGMDEALLQIIDSANIACGFHAGDPLVMRNTIRTAKANNVDIGAHPSFPDLQGFGRRNMVMAPDELEAAIIYQIAALDGMAKAEGARVVHVKAHGALNNMAAADYALAQVVARAIHAYDPSLVLLSPALSQLSRAGKEQGLRVAEEAFADRAYEEDGSLVSRSKPGAMIHGAEASLAHVKRMLESGGLISASGKVLSTPIHSICVHGDGPDAVNTARLLRDSLRAEGYTLKGLA</sequence>
<comment type="caution">
    <text evidence="2">The sequence shown here is derived from an EMBL/GenBank/DDBJ whole genome shotgun (WGS) entry which is preliminary data.</text>
</comment>
<dbReference type="RefSeq" id="WP_132474488.1">
    <property type="nucleotide sequence ID" value="NZ_JBEBWM010000010.1"/>
</dbReference>
<dbReference type="NCBIfam" id="NF003816">
    <property type="entry name" value="PRK05406.1-5"/>
    <property type="match status" value="1"/>
</dbReference>
<dbReference type="Gene3D" id="3.20.20.370">
    <property type="entry name" value="Glycoside hydrolase/deacetylase"/>
    <property type="match status" value="1"/>
</dbReference>
<dbReference type="EC" id="3.5.2.9" evidence="1"/>
<accession>A0A4R3VDL4</accession>
<comment type="similarity">
    <text evidence="1">Belongs to the LamB/PxpA family.</text>
</comment>
<evidence type="ECO:0000256" key="1">
    <source>
        <dbReference type="HAMAP-Rule" id="MF_00691"/>
    </source>
</evidence>
<reference evidence="2 3" key="1">
    <citation type="submission" date="2019-03" db="EMBL/GenBank/DDBJ databases">
        <title>Genomic Encyclopedia of Type Strains, Phase IV (KMG-IV): sequencing the most valuable type-strain genomes for metagenomic binning, comparative biology and taxonomic classification.</title>
        <authorList>
            <person name="Goeker M."/>
        </authorList>
    </citation>
    <scope>NUCLEOTIDE SEQUENCE [LARGE SCALE GENOMIC DNA]</scope>
    <source>
        <strain evidence="2 3">DSM 100048</strain>
    </source>
</reference>
<dbReference type="CDD" id="cd10787">
    <property type="entry name" value="LamB_YcsF_like"/>
    <property type="match status" value="1"/>
</dbReference>
<dbReference type="Pfam" id="PF03746">
    <property type="entry name" value="LamB_YcsF"/>
    <property type="match status" value="1"/>
</dbReference>
<organism evidence="2 3">
    <name type="scientific">Paracandidimonas soli</name>
    <dbReference type="NCBI Taxonomy" id="1917182"/>
    <lineage>
        <taxon>Bacteria</taxon>
        <taxon>Pseudomonadati</taxon>
        <taxon>Pseudomonadota</taxon>
        <taxon>Betaproteobacteria</taxon>
        <taxon>Burkholderiales</taxon>
        <taxon>Alcaligenaceae</taxon>
        <taxon>Paracandidimonas</taxon>
    </lineage>
</organism>
<dbReference type="SUPFAM" id="SSF88713">
    <property type="entry name" value="Glycoside hydrolase/deacetylase"/>
    <property type="match status" value="1"/>
</dbReference>
<comment type="catalytic activity">
    <reaction evidence="1">
        <text>5-oxo-L-proline + ATP + 2 H2O = L-glutamate + ADP + phosphate + H(+)</text>
        <dbReference type="Rhea" id="RHEA:10348"/>
        <dbReference type="ChEBI" id="CHEBI:15377"/>
        <dbReference type="ChEBI" id="CHEBI:15378"/>
        <dbReference type="ChEBI" id="CHEBI:29985"/>
        <dbReference type="ChEBI" id="CHEBI:30616"/>
        <dbReference type="ChEBI" id="CHEBI:43474"/>
        <dbReference type="ChEBI" id="CHEBI:58402"/>
        <dbReference type="ChEBI" id="CHEBI:456216"/>
        <dbReference type="EC" id="3.5.2.9"/>
    </reaction>
</comment>
<keyword evidence="1" id="KW-0547">Nucleotide-binding</keyword>
<dbReference type="PANTHER" id="PTHR30292">
    <property type="entry name" value="UNCHARACTERIZED PROTEIN YBGL-RELATED"/>
    <property type="match status" value="1"/>
</dbReference>
<dbReference type="NCBIfam" id="NF003814">
    <property type="entry name" value="PRK05406.1-3"/>
    <property type="match status" value="1"/>
</dbReference>
<dbReference type="InterPro" id="IPR005501">
    <property type="entry name" value="LamB/YcsF/PxpA-like"/>
</dbReference>
<comment type="function">
    <text evidence="1">Catalyzes the cleavage of 5-oxoproline to form L-glutamate coupled to the hydrolysis of ATP to ADP and inorganic phosphate.</text>
</comment>
<dbReference type="GO" id="GO:0017168">
    <property type="term" value="F:5-oxoprolinase (ATP-hydrolyzing) activity"/>
    <property type="evidence" value="ECO:0007669"/>
    <property type="project" value="UniProtKB-UniRule"/>
</dbReference>
<name>A0A4R3VDL4_9BURK</name>
<dbReference type="HAMAP" id="MF_00691">
    <property type="entry name" value="PxpA"/>
    <property type="match status" value="1"/>
</dbReference>
<dbReference type="Proteomes" id="UP000294692">
    <property type="component" value="Unassembled WGS sequence"/>
</dbReference>
<evidence type="ECO:0000313" key="2">
    <source>
        <dbReference type="EMBL" id="TCV01728.1"/>
    </source>
</evidence>
<comment type="subunit">
    <text evidence="1">Forms a complex composed of PxpA, PxpB and PxpC.</text>
</comment>
<gene>
    <name evidence="1" type="primary">pxpA</name>
    <name evidence="2" type="ORF">EV686_102441</name>
</gene>
<protein>
    <recommendedName>
        <fullName evidence="1">5-oxoprolinase subunit A</fullName>
        <shortName evidence="1">5-OPase subunit A</shortName>
        <ecNumber evidence="1">3.5.2.9</ecNumber>
    </recommendedName>
    <alternativeName>
        <fullName evidence="1">5-oxoprolinase (ATP-hydrolyzing) subunit A</fullName>
    </alternativeName>
</protein>
<dbReference type="GO" id="GO:0005975">
    <property type="term" value="P:carbohydrate metabolic process"/>
    <property type="evidence" value="ECO:0007669"/>
    <property type="project" value="InterPro"/>
</dbReference>
<keyword evidence="1" id="KW-0067">ATP-binding</keyword>
<dbReference type="GO" id="GO:0005524">
    <property type="term" value="F:ATP binding"/>
    <property type="evidence" value="ECO:0007669"/>
    <property type="project" value="UniProtKB-UniRule"/>
</dbReference>
<keyword evidence="3" id="KW-1185">Reference proteome</keyword>
<proteinExistence type="inferred from homology"/>
<dbReference type="EMBL" id="SMBX01000002">
    <property type="protein sequence ID" value="TCV01728.1"/>
    <property type="molecule type" value="Genomic_DNA"/>
</dbReference>
<keyword evidence="1" id="KW-0378">Hydrolase</keyword>
<dbReference type="AlphaFoldDB" id="A0A4R3VDL4"/>
<dbReference type="InterPro" id="IPR011330">
    <property type="entry name" value="Glyco_hydro/deAcase_b/a-brl"/>
</dbReference>
<evidence type="ECO:0000313" key="3">
    <source>
        <dbReference type="Proteomes" id="UP000294692"/>
    </source>
</evidence>
<dbReference type="PANTHER" id="PTHR30292:SF0">
    <property type="entry name" value="5-OXOPROLINASE SUBUNIT A"/>
    <property type="match status" value="1"/>
</dbReference>